<dbReference type="SUPFAM" id="SSF46689">
    <property type="entry name" value="Homeodomain-like"/>
    <property type="match status" value="1"/>
</dbReference>
<keyword evidence="7" id="KW-1185">Reference proteome</keyword>
<dbReference type="EMBL" id="VLTJ01000011">
    <property type="protein sequence ID" value="TSH97105.1"/>
    <property type="molecule type" value="Genomic_DNA"/>
</dbReference>
<dbReference type="InterPro" id="IPR018060">
    <property type="entry name" value="HTH_AraC"/>
</dbReference>
<dbReference type="PANTHER" id="PTHR46796:SF6">
    <property type="entry name" value="ARAC SUBFAMILY"/>
    <property type="match status" value="1"/>
</dbReference>
<protein>
    <submittedName>
        <fullName evidence="6">Helix-turn-helix domain-containing protein</fullName>
    </submittedName>
</protein>
<dbReference type="InterPro" id="IPR020449">
    <property type="entry name" value="Tscrpt_reg_AraC-type_HTH"/>
</dbReference>
<evidence type="ECO:0000256" key="2">
    <source>
        <dbReference type="ARBA" id="ARBA00023125"/>
    </source>
</evidence>
<dbReference type="AlphaFoldDB" id="A0A556AXE4"/>
<evidence type="ECO:0000256" key="4">
    <source>
        <dbReference type="SAM" id="MobiDB-lite"/>
    </source>
</evidence>
<evidence type="ECO:0000256" key="3">
    <source>
        <dbReference type="ARBA" id="ARBA00023163"/>
    </source>
</evidence>
<dbReference type="Gene3D" id="1.10.10.60">
    <property type="entry name" value="Homeodomain-like"/>
    <property type="match status" value="1"/>
</dbReference>
<evidence type="ECO:0000313" key="7">
    <source>
        <dbReference type="Proteomes" id="UP000318405"/>
    </source>
</evidence>
<comment type="caution">
    <text evidence="6">The sequence shown here is derived from an EMBL/GenBank/DDBJ whole genome shotgun (WGS) entry which is preliminary data.</text>
</comment>
<evidence type="ECO:0000256" key="1">
    <source>
        <dbReference type="ARBA" id="ARBA00023015"/>
    </source>
</evidence>
<dbReference type="GO" id="GO:0043565">
    <property type="term" value="F:sequence-specific DNA binding"/>
    <property type="evidence" value="ECO:0007669"/>
    <property type="project" value="InterPro"/>
</dbReference>
<organism evidence="6 7">
    <name type="scientific">Verticiella sediminum</name>
    <dbReference type="NCBI Taxonomy" id="1247510"/>
    <lineage>
        <taxon>Bacteria</taxon>
        <taxon>Pseudomonadati</taxon>
        <taxon>Pseudomonadota</taxon>
        <taxon>Betaproteobacteria</taxon>
        <taxon>Burkholderiales</taxon>
        <taxon>Alcaligenaceae</taxon>
        <taxon>Verticiella</taxon>
    </lineage>
</organism>
<feature type="region of interest" description="Disordered" evidence="4">
    <location>
        <begin position="331"/>
        <end position="352"/>
    </location>
</feature>
<accession>A0A556AXE4</accession>
<keyword evidence="3" id="KW-0804">Transcription</keyword>
<sequence length="352" mass="38951">MHRASGFRLAERLRSREVDVMQQWRLSTEDHYISDREGLWRRTLLQICLPPPTSMQGAAFFGDVVNVVSPMGIEFSRVHSTAQMLSGACRQHPDALWLALLLDGDTRGDEGAADELAGDDILYGPTGVDSTLCLYSDFSLLYVKIPRRLLQSRLVNVALLGGVGRLPGANPAVRMLAALLRALAEGIESMDERSIHPAEAALIEFVVACLGDTAAGFPGTSPSRAVHFHQVCQYIEIHLGDGDLSLTSVAAQQRASSRYIQKLFEEAGLSFGHYVRERRLERCYRELANPLNRRLSISEICFRWGFNDAAHFSRSFNQRFGLSPRAFRQRAETGTHDSRLDGPVSALAPAIA</sequence>
<feature type="compositionally biased region" description="Basic and acidic residues" evidence="4">
    <location>
        <begin position="331"/>
        <end position="340"/>
    </location>
</feature>
<dbReference type="GO" id="GO:0003700">
    <property type="term" value="F:DNA-binding transcription factor activity"/>
    <property type="evidence" value="ECO:0007669"/>
    <property type="project" value="InterPro"/>
</dbReference>
<evidence type="ECO:0000259" key="5">
    <source>
        <dbReference type="PROSITE" id="PS01124"/>
    </source>
</evidence>
<keyword evidence="1" id="KW-0805">Transcription regulation</keyword>
<feature type="domain" description="HTH araC/xylS-type" evidence="5">
    <location>
        <begin position="229"/>
        <end position="330"/>
    </location>
</feature>
<dbReference type="OrthoDB" id="9178898at2"/>
<dbReference type="InterPro" id="IPR050204">
    <property type="entry name" value="AraC_XylS_family_regulators"/>
</dbReference>
<dbReference type="SMART" id="SM00342">
    <property type="entry name" value="HTH_ARAC"/>
    <property type="match status" value="1"/>
</dbReference>
<dbReference type="Proteomes" id="UP000318405">
    <property type="component" value="Unassembled WGS sequence"/>
</dbReference>
<name>A0A556AXE4_9BURK</name>
<evidence type="ECO:0000313" key="6">
    <source>
        <dbReference type="EMBL" id="TSH97105.1"/>
    </source>
</evidence>
<gene>
    <name evidence="6" type="ORF">FOZ76_07240</name>
</gene>
<dbReference type="InterPro" id="IPR009057">
    <property type="entry name" value="Homeodomain-like_sf"/>
</dbReference>
<dbReference type="PRINTS" id="PR00032">
    <property type="entry name" value="HTHARAC"/>
</dbReference>
<reference evidence="6 7" key="1">
    <citation type="submission" date="2019-07" db="EMBL/GenBank/DDBJ databases">
        <title>Qingshengfaniella alkalisoli gen. nov., sp. nov., isolated from saline soil.</title>
        <authorList>
            <person name="Xu L."/>
            <person name="Huang X.-X."/>
            <person name="Sun J.-Q."/>
        </authorList>
    </citation>
    <scope>NUCLEOTIDE SEQUENCE [LARGE SCALE GENOMIC DNA]</scope>
    <source>
        <strain evidence="6 7">DSM 27279</strain>
    </source>
</reference>
<dbReference type="PROSITE" id="PS01124">
    <property type="entry name" value="HTH_ARAC_FAMILY_2"/>
    <property type="match status" value="1"/>
</dbReference>
<keyword evidence="2" id="KW-0238">DNA-binding</keyword>
<proteinExistence type="predicted"/>
<dbReference type="Pfam" id="PF12833">
    <property type="entry name" value="HTH_18"/>
    <property type="match status" value="1"/>
</dbReference>
<dbReference type="PANTHER" id="PTHR46796">
    <property type="entry name" value="HTH-TYPE TRANSCRIPTIONAL ACTIVATOR RHAS-RELATED"/>
    <property type="match status" value="1"/>
</dbReference>